<evidence type="ECO:0000256" key="9">
    <source>
        <dbReference type="ARBA" id="ARBA00023128"/>
    </source>
</evidence>
<evidence type="ECO:0000259" key="13">
    <source>
        <dbReference type="Pfam" id="PF02953"/>
    </source>
</evidence>
<keyword evidence="15" id="KW-1185">Reference proteome</keyword>
<dbReference type="GO" id="GO:0015031">
    <property type="term" value="P:protein transport"/>
    <property type="evidence" value="ECO:0007669"/>
    <property type="project" value="UniProtKB-KW"/>
</dbReference>
<keyword evidence="11 12" id="KW-0143">Chaperone</keyword>
<comment type="subcellular location">
    <subcellularLocation>
        <location evidence="1 12">Mitochondrion inner membrane</location>
        <topology evidence="1 12">Peripheral membrane protein</topology>
        <orientation evidence="1 12">Intermembrane side</orientation>
    </subcellularLocation>
</comment>
<evidence type="ECO:0000256" key="3">
    <source>
        <dbReference type="ARBA" id="ARBA00022448"/>
    </source>
</evidence>
<accession>A0A9N8WCB3</accession>
<comment type="domain">
    <text evidence="12">The twin CX3C motif contains 4 conserved Cys residues that form 2 disulfide bonds in the mitochondrial intermembrane space.</text>
</comment>
<evidence type="ECO:0000313" key="14">
    <source>
        <dbReference type="EMBL" id="CAG8484301.1"/>
    </source>
</evidence>
<keyword evidence="3 12" id="KW-0813">Transport</keyword>
<evidence type="ECO:0000256" key="5">
    <source>
        <dbReference type="ARBA" id="ARBA00022792"/>
    </source>
</evidence>
<organism evidence="14 15">
    <name type="scientific">Paraglomus occultum</name>
    <dbReference type="NCBI Taxonomy" id="144539"/>
    <lineage>
        <taxon>Eukaryota</taxon>
        <taxon>Fungi</taxon>
        <taxon>Fungi incertae sedis</taxon>
        <taxon>Mucoromycota</taxon>
        <taxon>Glomeromycotina</taxon>
        <taxon>Glomeromycetes</taxon>
        <taxon>Paraglomerales</taxon>
        <taxon>Paraglomeraceae</taxon>
        <taxon>Paraglomus</taxon>
    </lineage>
</organism>
<evidence type="ECO:0000256" key="6">
    <source>
        <dbReference type="ARBA" id="ARBA00022833"/>
    </source>
</evidence>
<keyword evidence="5 12" id="KW-0999">Mitochondrion inner membrane</keyword>
<feature type="domain" description="Tim10-like" evidence="13">
    <location>
        <begin position="25"/>
        <end position="84"/>
    </location>
</feature>
<dbReference type="GO" id="GO:0042719">
    <property type="term" value="C:mitochondrial intermembrane space chaperone complex"/>
    <property type="evidence" value="ECO:0007669"/>
    <property type="project" value="UniProtKB-ARBA"/>
</dbReference>
<evidence type="ECO:0000256" key="7">
    <source>
        <dbReference type="ARBA" id="ARBA00022927"/>
    </source>
</evidence>
<evidence type="ECO:0000256" key="2">
    <source>
        <dbReference type="ARBA" id="ARBA00006720"/>
    </source>
</evidence>
<evidence type="ECO:0000256" key="4">
    <source>
        <dbReference type="ARBA" id="ARBA00022723"/>
    </source>
</evidence>
<dbReference type="Gene3D" id="1.10.287.810">
    <property type="entry name" value="Mitochondrial import inner membrane translocase subunit tim13 like domains"/>
    <property type="match status" value="1"/>
</dbReference>
<name>A0A9N8WCB3_9GLOM</name>
<dbReference type="GO" id="GO:0045039">
    <property type="term" value="P:protein insertion into mitochondrial inner membrane"/>
    <property type="evidence" value="ECO:0007669"/>
    <property type="project" value="UniProtKB-ARBA"/>
</dbReference>
<dbReference type="FunFam" id="1.10.287.810:FF:000001">
    <property type="entry name" value="mitochondrial import inner membrane translocase subunit TIM13"/>
    <property type="match status" value="1"/>
</dbReference>
<dbReference type="GO" id="GO:0005743">
    <property type="term" value="C:mitochondrial inner membrane"/>
    <property type="evidence" value="ECO:0007669"/>
    <property type="project" value="UniProtKB-SubCell"/>
</dbReference>
<evidence type="ECO:0000313" key="15">
    <source>
        <dbReference type="Proteomes" id="UP000789572"/>
    </source>
</evidence>
<keyword evidence="10 12" id="KW-1015">Disulfide bond</keyword>
<protein>
    <recommendedName>
        <fullName evidence="12">Mitochondrial import inner membrane translocase subunit</fullName>
    </recommendedName>
</protein>
<evidence type="ECO:0000256" key="8">
    <source>
        <dbReference type="ARBA" id="ARBA00023010"/>
    </source>
</evidence>
<comment type="caution">
    <text evidence="14">The sequence shown here is derived from an EMBL/GenBank/DDBJ whole genome shotgun (WGS) entry which is preliminary data.</text>
</comment>
<dbReference type="InterPro" id="IPR004217">
    <property type="entry name" value="Tim10-like"/>
</dbReference>
<comment type="function">
    <text evidence="12">Mitochondrial intermembrane chaperone that participates in the import and insertion of some multi-pass transmembrane proteins into the mitochondrial inner membrane. Also required for the transfer of beta-barrel precursors from the TOM complex to the sorting and assembly machinery (SAM complex) of the outer membrane. Acts as a chaperone-like protein that protects the hydrophobic precursors from aggregation and guide them through the mitochondrial intermembrane space.</text>
</comment>
<keyword evidence="4" id="KW-0479">Metal-binding</keyword>
<evidence type="ECO:0000256" key="11">
    <source>
        <dbReference type="ARBA" id="ARBA00023186"/>
    </source>
</evidence>
<comment type="similarity">
    <text evidence="2 12">Belongs to the small Tim family.</text>
</comment>
<evidence type="ECO:0000256" key="1">
    <source>
        <dbReference type="ARBA" id="ARBA00004137"/>
    </source>
</evidence>
<dbReference type="GO" id="GO:0046872">
    <property type="term" value="F:metal ion binding"/>
    <property type="evidence" value="ECO:0007669"/>
    <property type="project" value="UniProtKB-KW"/>
</dbReference>
<dbReference type="Pfam" id="PF02953">
    <property type="entry name" value="zf-Tim10_DDP"/>
    <property type="match status" value="1"/>
</dbReference>
<proteinExistence type="inferred from homology"/>
<reference evidence="14" key="1">
    <citation type="submission" date="2021-06" db="EMBL/GenBank/DDBJ databases">
        <authorList>
            <person name="Kallberg Y."/>
            <person name="Tangrot J."/>
            <person name="Rosling A."/>
        </authorList>
    </citation>
    <scope>NUCLEOTIDE SEQUENCE</scope>
    <source>
        <strain evidence="14">IA702</strain>
    </source>
</reference>
<keyword evidence="7 12" id="KW-0653">Protein transport</keyword>
<evidence type="ECO:0000256" key="10">
    <source>
        <dbReference type="ARBA" id="ARBA00023157"/>
    </source>
</evidence>
<keyword evidence="6" id="KW-0862">Zinc</keyword>
<dbReference type="OrthoDB" id="7813104at2759"/>
<dbReference type="AlphaFoldDB" id="A0A9N8WCB3"/>
<dbReference type="EMBL" id="CAJVPJ010000138">
    <property type="protein sequence ID" value="CAG8484301.1"/>
    <property type="molecule type" value="Genomic_DNA"/>
</dbReference>
<dbReference type="InterPro" id="IPR035427">
    <property type="entry name" value="Tim10-like_dom_sf"/>
</dbReference>
<keyword evidence="8 12" id="KW-0811">Translocation</keyword>
<dbReference type="SUPFAM" id="SSF144122">
    <property type="entry name" value="Tim10-like"/>
    <property type="match status" value="1"/>
</dbReference>
<keyword evidence="9 12" id="KW-0496">Mitochondrion</keyword>
<keyword evidence="5 12" id="KW-0472">Membrane</keyword>
<gene>
    <name evidence="14" type="ORF">POCULU_LOCUS1718</name>
</gene>
<comment type="subunit">
    <text evidence="12">Heterohexamer.</text>
</comment>
<sequence length="99" mass="11392">MSLSSDYNYSLQGNMDEKKKQVMDQVKAELALAQAHELINKMNEKCFAKCILKPGHKMENSEMNCIDRCVLKYMEAWNVVSRTYLSRVRREGQSLDGGI</sequence>
<dbReference type="Proteomes" id="UP000789572">
    <property type="component" value="Unassembled WGS sequence"/>
</dbReference>
<evidence type="ECO:0000256" key="12">
    <source>
        <dbReference type="RuleBase" id="RU367043"/>
    </source>
</evidence>